<dbReference type="PANTHER" id="PTHR33677">
    <property type="entry name" value="TRANSCRIPTIONAL REPRESSOR FRMR-RELATED"/>
    <property type="match status" value="1"/>
</dbReference>
<dbReference type="InterPro" id="IPR003735">
    <property type="entry name" value="Metal_Tscrpt_repr"/>
</dbReference>
<dbReference type="RefSeq" id="WP_187534038.1">
    <property type="nucleotide sequence ID" value="NZ_CBCSHU010000009.1"/>
</dbReference>
<keyword evidence="2" id="KW-1185">Reference proteome</keyword>
<reference evidence="1 2" key="1">
    <citation type="submission" date="2020-08" db="EMBL/GenBank/DDBJ databases">
        <title>Genome sequence of Erysipelothrix inopinata DSM 15511T.</title>
        <authorList>
            <person name="Hyun D.-W."/>
            <person name="Bae J.-W."/>
        </authorList>
    </citation>
    <scope>NUCLEOTIDE SEQUENCE [LARGE SCALE GENOMIC DNA]</scope>
    <source>
        <strain evidence="1 2">DSM 15511</strain>
    </source>
</reference>
<dbReference type="Gene3D" id="1.20.58.1000">
    <property type="entry name" value="Metal-sensitive repressor, helix protomer"/>
    <property type="match status" value="1"/>
</dbReference>
<accession>A0A7G9RZ93</accession>
<protein>
    <submittedName>
        <fullName evidence="1">Metal-sensitive transcriptional regulator</fullName>
    </submittedName>
</protein>
<evidence type="ECO:0000313" key="2">
    <source>
        <dbReference type="Proteomes" id="UP000515928"/>
    </source>
</evidence>
<proteinExistence type="predicted"/>
<dbReference type="GO" id="GO:0045892">
    <property type="term" value="P:negative regulation of DNA-templated transcription"/>
    <property type="evidence" value="ECO:0007669"/>
    <property type="project" value="UniProtKB-ARBA"/>
</dbReference>
<dbReference type="Proteomes" id="UP000515928">
    <property type="component" value="Chromosome"/>
</dbReference>
<dbReference type="GO" id="GO:0046872">
    <property type="term" value="F:metal ion binding"/>
    <property type="evidence" value="ECO:0007669"/>
    <property type="project" value="InterPro"/>
</dbReference>
<evidence type="ECO:0000313" key="1">
    <source>
        <dbReference type="EMBL" id="QNN60918.1"/>
    </source>
</evidence>
<dbReference type="Pfam" id="PF02583">
    <property type="entry name" value="Trns_repr_metal"/>
    <property type="match status" value="1"/>
</dbReference>
<dbReference type="CDD" id="cd10155">
    <property type="entry name" value="BsYrkD-like_DUF156"/>
    <property type="match status" value="1"/>
</dbReference>
<sequence>MICDEKKIINRLNRAEGQLRGVTKMIEEGQDCKDVLAQVTAVRSSIDKIVKLIGINNLLDCIDTLPEGLDGQEALEEAVELIVKSR</sequence>
<dbReference type="GO" id="GO:0003677">
    <property type="term" value="F:DNA binding"/>
    <property type="evidence" value="ECO:0007669"/>
    <property type="project" value="InterPro"/>
</dbReference>
<organism evidence="1 2">
    <name type="scientific">Erysipelothrix inopinata</name>
    <dbReference type="NCBI Taxonomy" id="225084"/>
    <lineage>
        <taxon>Bacteria</taxon>
        <taxon>Bacillati</taxon>
        <taxon>Bacillota</taxon>
        <taxon>Erysipelotrichia</taxon>
        <taxon>Erysipelotrichales</taxon>
        <taxon>Erysipelotrichaceae</taxon>
        <taxon>Erysipelothrix</taxon>
    </lineage>
</organism>
<dbReference type="AlphaFoldDB" id="A0A7G9RZ93"/>
<dbReference type="PANTHER" id="PTHR33677:SF5">
    <property type="entry name" value="TRANSCRIPTIONAL REPRESSOR FRMR"/>
    <property type="match status" value="1"/>
</dbReference>
<dbReference type="KEGG" id="eio:H9L01_00650"/>
<gene>
    <name evidence="1" type="ORF">H9L01_00650</name>
</gene>
<dbReference type="InterPro" id="IPR038390">
    <property type="entry name" value="Metal_Tscrpt_repr_sf"/>
</dbReference>
<name>A0A7G9RZ93_9FIRM</name>
<dbReference type="EMBL" id="CP060715">
    <property type="protein sequence ID" value="QNN60918.1"/>
    <property type="molecule type" value="Genomic_DNA"/>
</dbReference>